<dbReference type="EMBL" id="FWFJ01000002">
    <property type="protein sequence ID" value="SLN12439.1"/>
    <property type="molecule type" value="Genomic_DNA"/>
</dbReference>
<evidence type="ECO:0000256" key="1">
    <source>
        <dbReference type="SAM" id="Phobius"/>
    </source>
</evidence>
<dbReference type="InterPro" id="IPR018688">
    <property type="entry name" value="PpoB2-like"/>
</dbReference>
<accession>A0A1X6Y6T9</accession>
<keyword evidence="3" id="KW-1185">Reference proteome</keyword>
<proteinExistence type="predicted"/>
<dbReference type="Proteomes" id="UP000194012">
    <property type="component" value="Unassembled WGS sequence"/>
</dbReference>
<protein>
    <recommendedName>
        <fullName evidence="4">Metal-binding integral membrane protein</fullName>
    </recommendedName>
</protein>
<evidence type="ECO:0008006" key="4">
    <source>
        <dbReference type="Google" id="ProtNLM"/>
    </source>
</evidence>
<evidence type="ECO:0000313" key="2">
    <source>
        <dbReference type="EMBL" id="SLN12439.1"/>
    </source>
</evidence>
<feature type="transmembrane region" description="Helical" evidence="1">
    <location>
        <begin position="239"/>
        <end position="259"/>
    </location>
</feature>
<dbReference type="RefSeq" id="WP_245827135.1">
    <property type="nucleotide sequence ID" value="NZ_FWFJ01000002.1"/>
</dbReference>
<feature type="transmembrane region" description="Helical" evidence="1">
    <location>
        <begin position="56"/>
        <end position="89"/>
    </location>
</feature>
<keyword evidence="1" id="KW-1133">Transmembrane helix</keyword>
<organism evidence="2 3">
    <name type="scientific">Roseovarius gaetbuli</name>
    <dbReference type="NCBI Taxonomy" id="1356575"/>
    <lineage>
        <taxon>Bacteria</taxon>
        <taxon>Pseudomonadati</taxon>
        <taxon>Pseudomonadota</taxon>
        <taxon>Alphaproteobacteria</taxon>
        <taxon>Rhodobacterales</taxon>
        <taxon>Roseobacteraceae</taxon>
        <taxon>Roseovarius</taxon>
    </lineage>
</organism>
<keyword evidence="1" id="KW-0812">Transmembrane</keyword>
<dbReference type="Pfam" id="PF09948">
    <property type="entry name" value="PpoB2"/>
    <property type="match status" value="1"/>
</dbReference>
<feature type="transmembrane region" description="Helical" evidence="1">
    <location>
        <begin position="146"/>
        <end position="167"/>
    </location>
</feature>
<keyword evidence="1" id="KW-0472">Membrane</keyword>
<gene>
    <name evidence="2" type="ORF">ROG8370_00248</name>
</gene>
<feature type="transmembrane region" description="Helical" evidence="1">
    <location>
        <begin position="101"/>
        <end position="126"/>
    </location>
</feature>
<sequence length="260" mass="27997">MARDTLVVTVAVLTIVLLAGLYTVNGVGMNMSALDMTRMAGPIGDPMAMGEAQTWAFGYALLVFLMWWVMMIAMMTPSAAPTLLLYTALKRHSSERASATKLSLIFLAGYLLIWGGFSLLATGAHWGTEKLGLVDGPMMVLASRPTAGVVLISAGLFQFSALKTACLKQCSSPAAFLTRHRRKGSGGALLMGMHHGAFCFGCCWALMALLFVGGIMNLYWIVGLALYVLAEKIIPKPRFFSRLTGALLIGWGIWCIFTSV</sequence>
<dbReference type="AlphaFoldDB" id="A0A1X6Y6T9"/>
<name>A0A1X6Y6T9_9RHOB</name>
<feature type="transmembrane region" description="Helical" evidence="1">
    <location>
        <begin position="218"/>
        <end position="234"/>
    </location>
</feature>
<feature type="transmembrane region" description="Helical" evidence="1">
    <location>
        <begin position="188"/>
        <end position="212"/>
    </location>
</feature>
<reference evidence="3" key="1">
    <citation type="submission" date="2017-03" db="EMBL/GenBank/DDBJ databases">
        <authorList>
            <person name="Rodrigo-Torres L."/>
            <person name="Arahal R.D."/>
            <person name="Lucena T."/>
        </authorList>
    </citation>
    <scope>NUCLEOTIDE SEQUENCE [LARGE SCALE GENOMIC DNA]</scope>
    <source>
        <strain evidence="3">CECT 8370</strain>
    </source>
</reference>
<evidence type="ECO:0000313" key="3">
    <source>
        <dbReference type="Proteomes" id="UP000194012"/>
    </source>
</evidence>